<dbReference type="InterPro" id="IPR018383">
    <property type="entry name" value="UPF0324_pro"/>
</dbReference>
<comment type="subcellular location">
    <subcellularLocation>
        <location evidence="1">Cell membrane</location>
        <topology evidence="1">Multi-pass membrane protein</topology>
    </subcellularLocation>
</comment>
<dbReference type="Proteomes" id="UP000324194">
    <property type="component" value="Chromosome 2"/>
</dbReference>
<keyword evidence="5 7" id="KW-1133">Transmembrane helix</keyword>
<evidence type="ECO:0000256" key="2">
    <source>
        <dbReference type="ARBA" id="ARBA00007977"/>
    </source>
</evidence>
<keyword evidence="3" id="KW-1003">Cell membrane</keyword>
<dbReference type="NCBIfam" id="TIGR00698">
    <property type="entry name" value="YeiH family putative sulfate export transporter"/>
    <property type="match status" value="1"/>
</dbReference>
<evidence type="ECO:0000256" key="6">
    <source>
        <dbReference type="ARBA" id="ARBA00023136"/>
    </source>
</evidence>
<feature type="transmembrane region" description="Helical" evidence="7">
    <location>
        <begin position="286"/>
        <end position="304"/>
    </location>
</feature>
<dbReference type="OrthoDB" id="9805703at2"/>
<dbReference type="PANTHER" id="PTHR30106:SF2">
    <property type="entry name" value="UPF0324 INNER MEMBRANE PROTEIN YEIH"/>
    <property type="match status" value="1"/>
</dbReference>
<feature type="transmembrane region" description="Helical" evidence="7">
    <location>
        <begin position="319"/>
        <end position="337"/>
    </location>
</feature>
<feature type="transmembrane region" description="Helical" evidence="7">
    <location>
        <begin position="74"/>
        <end position="92"/>
    </location>
</feature>
<feature type="transmembrane region" description="Helical" evidence="7">
    <location>
        <begin position="158"/>
        <end position="178"/>
    </location>
</feature>
<name>A0A5E4PJ30_9COXI</name>
<feature type="transmembrane region" description="Helical" evidence="7">
    <location>
        <begin position="228"/>
        <end position="247"/>
    </location>
</feature>
<dbReference type="AlphaFoldDB" id="A0A5E4PJ30"/>
<evidence type="ECO:0000256" key="1">
    <source>
        <dbReference type="ARBA" id="ARBA00004651"/>
    </source>
</evidence>
<accession>A0A5E4PJ30</accession>
<keyword evidence="4 7" id="KW-0812">Transmembrane</keyword>
<comment type="similarity">
    <text evidence="2">Belongs to the UPF0324 family.</text>
</comment>
<feature type="transmembrane region" description="Helical" evidence="7">
    <location>
        <begin position="98"/>
        <end position="117"/>
    </location>
</feature>
<evidence type="ECO:0000313" key="9">
    <source>
        <dbReference type="Proteomes" id="UP000324194"/>
    </source>
</evidence>
<keyword evidence="6 7" id="KW-0472">Membrane</keyword>
<dbReference type="Pfam" id="PF03601">
    <property type="entry name" value="Cons_hypoth698"/>
    <property type="match status" value="1"/>
</dbReference>
<proteinExistence type="inferred from homology"/>
<feature type="transmembrane region" description="Helical" evidence="7">
    <location>
        <begin position="12"/>
        <end position="34"/>
    </location>
</feature>
<reference evidence="8 9" key="1">
    <citation type="submission" date="2019-08" db="EMBL/GenBank/DDBJ databases">
        <authorList>
            <person name="Guy L."/>
        </authorList>
    </citation>
    <scope>NUCLEOTIDE SEQUENCE [LARGE SCALE GENOMIC DNA]</scope>
    <source>
        <strain evidence="8 9">SGT-108</strain>
    </source>
</reference>
<sequence>MISHTQSLHSQKISGLVCVSVLAWLSYMVTSLPVMAETGISSLVIAIVLGILFGNTLPYPASWTAGIQFAAKRLLRIAIILYGFRVSFQQIASVGVQALAVDILIVSLTLTAGYYIGRKVLRLDRDMSLLISAGSAICGAAAVLAVEDVLKSEPYKAAVAIGTVVLFGTASMFLYPLIQHAGLFGFNDTQFGVFAGASVHEVAQALVAGANVSPEAGKIAVIVKMMRVLLLVPVLIILSFISNQSSVSTLGSNKLFKVTIPWFALGFVAMIGLNSTRIVPSSWVDIINQTDIILLTMAMGAIGIETKLSKMKNVGLQPLYLAVMLFVWLLFSAFLMIRFF</sequence>
<dbReference type="KEGG" id="asip:AQUSIP_23470"/>
<evidence type="ECO:0000313" key="8">
    <source>
        <dbReference type="EMBL" id="VVC77020.1"/>
    </source>
</evidence>
<feature type="transmembrane region" description="Helical" evidence="7">
    <location>
        <begin position="129"/>
        <end position="146"/>
    </location>
</feature>
<protein>
    <submittedName>
        <fullName evidence="8">Uncharacterized protein</fullName>
    </submittedName>
</protein>
<evidence type="ECO:0000256" key="3">
    <source>
        <dbReference type="ARBA" id="ARBA00022475"/>
    </source>
</evidence>
<feature type="transmembrane region" description="Helical" evidence="7">
    <location>
        <begin position="40"/>
        <end position="62"/>
    </location>
</feature>
<evidence type="ECO:0000256" key="5">
    <source>
        <dbReference type="ARBA" id="ARBA00022989"/>
    </source>
</evidence>
<dbReference type="EMBL" id="LR699120">
    <property type="protein sequence ID" value="VVC77020.1"/>
    <property type="molecule type" value="Genomic_DNA"/>
</dbReference>
<dbReference type="RefSeq" id="WP_148340423.1">
    <property type="nucleotide sequence ID" value="NZ_LR699120.1"/>
</dbReference>
<dbReference type="GO" id="GO:0005886">
    <property type="term" value="C:plasma membrane"/>
    <property type="evidence" value="ECO:0007669"/>
    <property type="project" value="UniProtKB-SubCell"/>
</dbReference>
<dbReference type="PANTHER" id="PTHR30106">
    <property type="entry name" value="INNER MEMBRANE PROTEIN YEIH-RELATED"/>
    <property type="match status" value="1"/>
</dbReference>
<evidence type="ECO:0000256" key="7">
    <source>
        <dbReference type="SAM" id="Phobius"/>
    </source>
</evidence>
<evidence type="ECO:0000256" key="4">
    <source>
        <dbReference type="ARBA" id="ARBA00022692"/>
    </source>
</evidence>
<feature type="transmembrane region" description="Helical" evidence="7">
    <location>
        <begin position="259"/>
        <end position="279"/>
    </location>
</feature>
<dbReference type="InterPro" id="IPR004630">
    <property type="entry name" value="UPF0324_YeiH-like"/>
</dbReference>
<gene>
    <name evidence="8" type="ORF">AQUSIP_23470</name>
</gene>
<organism evidence="8 9">
    <name type="scientific">Aquicella siphonis</name>
    <dbReference type="NCBI Taxonomy" id="254247"/>
    <lineage>
        <taxon>Bacteria</taxon>
        <taxon>Pseudomonadati</taxon>
        <taxon>Pseudomonadota</taxon>
        <taxon>Gammaproteobacteria</taxon>
        <taxon>Legionellales</taxon>
        <taxon>Coxiellaceae</taxon>
        <taxon>Aquicella</taxon>
    </lineage>
</organism>
<keyword evidence="9" id="KW-1185">Reference proteome</keyword>